<dbReference type="RefSeq" id="WP_349216676.1">
    <property type="nucleotide sequence ID" value="NZ_JBBMFA010000101.1"/>
</dbReference>
<sequence>MEVTPDLLVLLKQLLEFCSREAEKRKEDHQAEEQLNAIVAQIKKILEAME</sequence>
<reference evidence="1 2" key="1">
    <citation type="submission" date="2024-03" db="EMBL/GenBank/DDBJ databases">
        <title>Human intestinal bacterial collection.</title>
        <authorList>
            <person name="Pauvert C."/>
            <person name="Hitch T.C.A."/>
            <person name="Clavel T."/>
        </authorList>
    </citation>
    <scope>NUCLEOTIDE SEQUENCE [LARGE SCALE GENOMIC DNA]</scope>
    <source>
        <strain evidence="1 2">CLA-JM-H11</strain>
    </source>
</reference>
<dbReference type="Proteomes" id="UP001477672">
    <property type="component" value="Unassembled WGS sequence"/>
</dbReference>
<comment type="caution">
    <text evidence="1">The sequence shown here is derived from an EMBL/GenBank/DDBJ whole genome shotgun (WGS) entry which is preliminary data.</text>
</comment>
<accession>A0ABV1GH26</accession>
<gene>
    <name evidence="1" type="ORF">WMO24_12110</name>
</gene>
<name>A0ABV1GH26_9FIRM</name>
<protein>
    <submittedName>
        <fullName evidence="1">Uncharacterized protein</fullName>
    </submittedName>
</protein>
<evidence type="ECO:0000313" key="2">
    <source>
        <dbReference type="Proteomes" id="UP001477672"/>
    </source>
</evidence>
<organism evidence="1 2">
    <name type="scientific">Ruthenibacterium intestinale</name>
    <dbReference type="NCBI Taxonomy" id="3133163"/>
    <lineage>
        <taxon>Bacteria</taxon>
        <taxon>Bacillati</taxon>
        <taxon>Bacillota</taxon>
        <taxon>Clostridia</taxon>
        <taxon>Eubacteriales</taxon>
        <taxon>Oscillospiraceae</taxon>
        <taxon>Ruthenibacterium</taxon>
    </lineage>
</organism>
<proteinExistence type="predicted"/>
<evidence type="ECO:0000313" key="1">
    <source>
        <dbReference type="EMBL" id="MEQ2521166.1"/>
    </source>
</evidence>
<dbReference type="EMBL" id="JBBMFA010000101">
    <property type="protein sequence ID" value="MEQ2521166.1"/>
    <property type="molecule type" value="Genomic_DNA"/>
</dbReference>
<keyword evidence="2" id="KW-1185">Reference proteome</keyword>